<feature type="transmembrane region" description="Helical" evidence="6">
    <location>
        <begin position="78"/>
        <end position="102"/>
    </location>
</feature>
<proteinExistence type="predicted"/>
<dbReference type="EMBL" id="JNBR01000546">
    <property type="protein sequence ID" value="OQR91250.1"/>
    <property type="molecule type" value="Genomic_DNA"/>
</dbReference>
<reference evidence="9 10" key="1">
    <citation type="journal article" date="2014" name="Genome Biol. Evol.">
        <title>The secreted proteins of Achlya hypogyna and Thraustotheca clavata identify the ancestral oomycete secretome and reveal gene acquisitions by horizontal gene transfer.</title>
        <authorList>
            <person name="Misner I."/>
            <person name="Blouin N."/>
            <person name="Leonard G."/>
            <person name="Richards T.A."/>
            <person name="Lane C.E."/>
        </authorList>
    </citation>
    <scope>NUCLEOTIDE SEQUENCE [LARGE SCALE GENOMIC DNA]</scope>
    <source>
        <strain evidence="9 10">ATCC 48635</strain>
    </source>
</reference>
<dbReference type="GO" id="GO:0016020">
    <property type="term" value="C:membrane"/>
    <property type="evidence" value="ECO:0007669"/>
    <property type="project" value="UniProtKB-SubCell"/>
</dbReference>
<keyword evidence="3 6" id="KW-0812">Transmembrane</keyword>
<dbReference type="Pfam" id="PF01061">
    <property type="entry name" value="ABC2_membrane"/>
    <property type="match status" value="1"/>
</dbReference>
<feature type="signal peptide" evidence="7">
    <location>
        <begin position="1"/>
        <end position="23"/>
    </location>
</feature>
<dbReference type="GO" id="GO:0005524">
    <property type="term" value="F:ATP binding"/>
    <property type="evidence" value="ECO:0007669"/>
    <property type="project" value="UniProtKB-KW"/>
</dbReference>
<comment type="subcellular location">
    <subcellularLocation>
        <location evidence="1">Membrane</location>
        <topology evidence="1">Multi-pass membrane protein</topology>
    </subcellularLocation>
</comment>
<evidence type="ECO:0000256" key="7">
    <source>
        <dbReference type="SAM" id="SignalP"/>
    </source>
</evidence>
<evidence type="ECO:0000313" key="9">
    <source>
        <dbReference type="EMBL" id="OQR91250.1"/>
    </source>
</evidence>
<dbReference type="InterPro" id="IPR013525">
    <property type="entry name" value="ABC2_TM"/>
</dbReference>
<evidence type="ECO:0000259" key="8">
    <source>
        <dbReference type="Pfam" id="PF01061"/>
    </source>
</evidence>
<name>A0A1V9Z0E4_ACHHY</name>
<dbReference type="OrthoDB" id="105165at2759"/>
<keyword evidence="9" id="KW-0547">Nucleotide-binding</keyword>
<evidence type="ECO:0000256" key="6">
    <source>
        <dbReference type="SAM" id="Phobius"/>
    </source>
</evidence>
<keyword evidence="5 6" id="KW-0472">Membrane</keyword>
<feature type="transmembrane region" description="Helical" evidence="6">
    <location>
        <begin position="208"/>
        <end position="231"/>
    </location>
</feature>
<dbReference type="AlphaFoldDB" id="A0A1V9Z0E4"/>
<dbReference type="STRING" id="1202772.A0A1V9Z0E4"/>
<feature type="transmembrane region" description="Helical" evidence="6">
    <location>
        <begin position="108"/>
        <end position="126"/>
    </location>
</feature>
<organism evidence="9 10">
    <name type="scientific">Achlya hypogyna</name>
    <name type="common">Oomycete</name>
    <name type="synonym">Protoachlya hypogyna</name>
    <dbReference type="NCBI Taxonomy" id="1202772"/>
    <lineage>
        <taxon>Eukaryota</taxon>
        <taxon>Sar</taxon>
        <taxon>Stramenopiles</taxon>
        <taxon>Oomycota</taxon>
        <taxon>Saprolegniomycetes</taxon>
        <taxon>Saprolegniales</taxon>
        <taxon>Achlyaceae</taxon>
        <taxon>Achlya</taxon>
    </lineage>
</organism>
<evidence type="ECO:0000256" key="3">
    <source>
        <dbReference type="ARBA" id="ARBA00022692"/>
    </source>
</evidence>
<keyword evidence="2" id="KW-0813">Transport</keyword>
<keyword evidence="10" id="KW-1185">Reference proteome</keyword>
<keyword evidence="7" id="KW-0732">Signal</keyword>
<gene>
    <name evidence="9" type="ORF">ACHHYP_04843</name>
</gene>
<accession>A0A1V9Z0E4</accession>
<keyword evidence="9" id="KW-0067">ATP-binding</keyword>
<evidence type="ECO:0000313" key="10">
    <source>
        <dbReference type="Proteomes" id="UP000243579"/>
    </source>
</evidence>
<evidence type="ECO:0000256" key="4">
    <source>
        <dbReference type="ARBA" id="ARBA00022989"/>
    </source>
</evidence>
<keyword evidence="4 6" id="KW-1133">Transmembrane helix</keyword>
<evidence type="ECO:0000256" key="1">
    <source>
        <dbReference type="ARBA" id="ARBA00004141"/>
    </source>
</evidence>
<comment type="caution">
    <text evidence="9">The sequence shown here is derived from an EMBL/GenBank/DDBJ whole genome shotgun (WGS) entry which is preliminary data.</text>
</comment>
<feature type="domain" description="ABC-2 type transporter transmembrane" evidence="8">
    <location>
        <begin position="2"/>
        <end position="155"/>
    </location>
</feature>
<dbReference type="GO" id="GO:0140359">
    <property type="term" value="F:ABC-type transporter activity"/>
    <property type="evidence" value="ECO:0007669"/>
    <property type="project" value="InterPro"/>
</dbReference>
<evidence type="ECO:0000256" key="5">
    <source>
        <dbReference type="ARBA" id="ARBA00023136"/>
    </source>
</evidence>
<dbReference type="PANTHER" id="PTHR19241">
    <property type="entry name" value="ATP-BINDING CASSETTE TRANSPORTER"/>
    <property type="match status" value="1"/>
</dbReference>
<dbReference type="Proteomes" id="UP000243579">
    <property type="component" value="Unassembled WGS sequence"/>
</dbReference>
<feature type="transmembrane region" description="Helical" evidence="6">
    <location>
        <begin position="39"/>
        <end position="66"/>
    </location>
</feature>
<feature type="chain" id="PRO_5012709440" evidence="7">
    <location>
        <begin position="24"/>
        <end position="236"/>
    </location>
</feature>
<protein>
    <submittedName>
        <fullName evidence="9">ATP-binding Cassette (ABC) Superfamily</fullName>
    </submittedName>
</protein>
<evidence type="ECO:0000256" key="2">
    <source>
        <dbReference type="ARBA" id="ARBA00022448"/>
    </source>
</evidence>
<sequence>MVFVTSFFISLISFTSVIPLAGAERASFYRERSSQTYNALWYFIASTLAEIPYVFVSTFAFTIIYYPFVGLKESVGACLFYGYNLSMMVLMNVYLGQLMAYLMPTVDVATLVGILFNSIFVLFMGYTPPASQIPKGYHWLYHITPLKYSVSILTAETFSKCTGDRTQLGCQVMKDVPPSTLQELGTPQISLKQYIEHVYLMKYDDATLNIIVTIGCIILFRILALIALRYINHQKR</sequence>